<reference evidence="1" key="1">
    <citation type="journal article" date="2015" name="Nature">
        <title>Complex archaea that bridge the gap between prokaryotes and eukaryotes.</title>
        <authorList>
            <person name="Spang A."/>
            <person name="Saw J.H."/>
            <person name="Jorgensen S.L."/>
            <person name="Zaremba-Niedzwiedzka K."/>
            <person name="Martijn J."/>
            <person name="Lind A.E."/>
            <person name="van Eijk R."/>
            <person name="Schleper C."/>
            <person name="Guy L."/>
            <person name="Ettema T.J."/>
        </authorList>
    </citation>
    <scope>NUCLEOTIDE SEQUENCE</scope>
</reference>
<dbReference type="AlphaFoldDB" id="A0A0F9SLV3"/>
<protein>
    <submittedName>
        <fullName evidence="1">Uncharacterized protein</fullName>
    </submittedName>
</protein>
<organism evidence="1">
    <name type="scientific">marine sediment metagenome</name>
    <dbReference type="NCBI Taxonomy" id="412755"/>
    <lineage>
        <taxon>unclassified sequences</taxon>
        <taxon>metagenomes</taxon>
        <taxon>ecological metagenomes</taxon>
    </lineage>
</organism>
<dbReference type="EMBL" id="LAZR01000459">
    <property type="protein sequence ID" value="KKN68049.1"/>
    <property type="molecule type" value="Genomic_DNA"/>
</dbReference>
<gene>
    <name evidence="1" type="ORF">LCGC14_0455030</name>
</gene>
<sequence>MGIAEMFDSQQVDPPVKLKVYAPNGDTKEVVGYVRIRGLECNLHVSELLLLHDNGTVEMLNKKVVIQNLETGQVYYSPRTAPCYVGDWAFITDSERRWLNENPHWPAVLELKDNPVDNGEERIGINP</sequence>
<name>A0A0F9SLV3_9ZZZZ</name>
<comment type="caution">
    <text evidence="1">The sequence shown here is derived from an EMBL/GenBank/DDBJ whole genome shotgun (WGS) entry which is preliminary data.</text>
</comment>
<evidence type="ECO:0000313" key="1">
    <source>
        <dbReference type="EMBL" id="KKN68049.1"/>
    </source>
</evidence>
<proteinExistence type="predicted"/>
<accession>A0A0F9SLV3</accession>